<dbReference type="Proteomes" id="UP000317894">
    <property type="component" value="Unassembled WGS sequence"/>
</dbReference>
<dbReference type="OrthoDB" id="8770617at2"/>
<keyword evidence="4 6" id="KW-1133">Transmembrane helix</keyword>
<dbReference type="PANTHER" id="PTHR32322">
    <property type="entry name" value="INNER MEMBRANE TRANSPORTER"/>
    <property type="match status" value="1"/>
</dbReference>
<feature type="transmembrane region" description="Helical" evidence="6">
    <location>
        <begin position="226"/>
        <end position="247"/>
    </location>
</feature>
<dbReference type="InterPro" id="IPR000620">
    <property type="entry name" value="EamA_dom"/>
</dbReference>
<comment type="subcellular location">
    <subcellularLocation>
        <location evidence="1">Membrane</location>
        <topology evidence="1">Multi-pass membrane protein</topology>
    </subcellularLocation>
</comment>
<accession>A0A552UAS0</accession>
<dbReference type="AlphaFoldDB" id="A0A552UAS0"/>
<evidence type="ECO:0000256" key="1">
    <source>
        <dbReference type="ARBA" id="ARBA00004141"/>
    </source>
</evidence>
<feature type="transmembrane region" description="Helical" evidence="6">
    <location>
        <begin position="198"/>
        <end position="219"/>
    </location>
</feature>
<dbReference type="SUPFAM" id="SSF103481">
    <property type="entry name" value="Multidrug resistance efflux transporter EmrE"/>
    <property type="match status" value="2"/>
</dbReference>
<sequence>MLAGSICLAFGPWLVRLADVAPVASAFWRVAIAVVPLLLLAGVRGAPTRGLSWPVAGGVVLAALCFAADLAVWHLGIARTTLANAALLSNAASFLLPLFGYIASRTLPGRYATLALVCAGAGTALLLGRSADVSARHLAGDLLCLAAAVLYTGYLIFAERARRTLAPFTMLALSTIVASFALLPVALLTEGPFWPTDWTPLVLLALGSQVVGQGLLIYAVAHLKPLVVGLTLLVQPAIAGTIGAYRFGEVPGIAEIAGAALVVVALLLVRLPEPAASPSRRSSPDGA</sequence>
<reference evidence="8 9" key="1">
    <citation type="submission" date="2019-07" db="EMBL/GenBank/DDBJ databases">
        <title>Novel species isolated from glacier.</title>
        <authorList>
            <person name="Liu Q."/>
            <person name="Xin Y.-H."/>
        </authorList>
    </citation>
    <scope>NUCLEOTIDE SEQUENCE [LARGE SCALE GENOMIC DNA]</scope>
    <source>
        <strain evidence="8 9">LB1R16</strain>
    </source>
</reference>
<feature type="transmembrane region" description="Helical" evidence="6">
    <location>
        <begin position="82"/>
        <end position="104"/>
    </location>
</feature>
<proteinExistence type="inferred from homology"/>
<keyword evidence="3 6" id="KW-0812">Transmembrane</keyword>
<dbReference type="InterPro" id="IPR050638">
    <property type="entry name" value="AA-Vitamin_Transporters"/>
</dbReference>
<feature type="transmembrane region" description="Helical" evidence="6">
    <location>
        <begin position="111"/>
        <end position="131"/>
    </location>
</feature>
<keyword evidence="9" id="KW-1185">Reference proteome</keyword>
<dbReference type="EMBL" id="VJWA01000002">
    <property type="protein sequence ID" value="TRW15310.1"/>
    <property type="molecule type" value="Genomic_DNA"/>
</dbReference>
<evidence type="ECO:0000259" key="7">
    <source>
        <dbReference type="Pfam" id="PF00892"/>
    </source>
</evidence>
<evidence type="ECO:0000256" key="2">
    <source>
        <dbReference type="ARBA" id="ARBA00007362"/>
    </source>
</evidence>
<evidence type="ECO:0000256" key="3">
    <source>
        <dbReference type="ARBA" id="ARBA00022692"/>
    </source>
</evidence>
<organism evidence="8 9">
    <name type="scientific">Glacieibacterium frigidum</name>
    <dbReference type="NCBI Taxonomy" id="2593303"/>
    <lineage>
        <taxon>Bacteria</taxon>
        <taxon>Pseudomonadati</taxon>
        <taxon>Pseudomonadota</taxon>
        <taxon>Alphaproteobacteria</taxon>
        <taxon>Sphingomonadales</taxon>
        <taxon>Sphingosinicellaceae</taxon>
        <taxon>Glacieibacterium</taxon>
    </lineage>
</organism>
<protein>
    <submittedName>
        <fullName evidence="8">DMT family transporter</fullName>
    </submittedName>
</protein>
<feature type="transmembrane region" description="Helical" evidence="6">
    <location>
        <begin position="253"/>
        <end position="271"/>
    </location>
</feature>
<dbReference type="Pfam" id="PF00892">
    <property type="entry name" value="EamA"/>
    <property type="match status" value="1"/>
</dbReference>
<feature type="transmembrane region" description="Helical" evidence="6">
    <location>
        <begin position="137"/>
        <end position="157"/>
    </location>
</feature>
<dbReference type="GO" id="GO:0016020">
    <property type="term" value="C:membrane"/>
    <property type="evidence" value="ECO:0007669"/>
    <property type="project" value="UniProtKB-SubCell"/>
</dbReference>
<name>A0A552UAS0_9SPHN</name>
<evidence type="ECO:0000256" key="6">
    <source>
        <dbReference type="SAM" id="Phobius"/>
    </source>
</evidence>
<evidence type="ECO:0000313" key="9">
    <source>
        <dbReference type="Proteomes" id="UP000317894"/>
    </source>
</evidence>
<feature type="transmembrane region" description="Helical" evidence="6">
    <location>
        <begin position="27"/>
        <end position="43"/>
    </location>
</feature>
<evidence type="ECO:0000256" key="5">
    <source>
        <dbReference type="ARBA" id="ARBA00023136"/>
    </source>
</evidence>
<comment type="caution">
    <text evidence="8">The sequence shown here is derived from an EMBL/GenBank/DDBJ whole genome shotgun (WGS) entry which is preliminary data.</text>
</comment>
<feature type="domain" description="EamA" evidence="7">
    <location>
        <begin position="139"/>
        <end position="269"/>
    </location>
</feature>
<feature type="transmembrane region" description="Helical" evidence="6">
    <location>
        <begin position="164"/>
        <end position="186"/>
    </location>
</feature>
<comment type="similarity">
    <text evidence="2">Belongs to the EamA transporter family.</text>
</comment>
<dbReference type="InterPro" id="IPR037185">
    <property type="entry name" value="EmrE-like"/>
</dbReference>
<gene>
    <name evidence="8" type="ORF">FMM06_13190</name>
</gene>
<evidence type="ECO:0000256" key="4">
    <source>
        <dbReference type="ARBA" id="ARBA00022989"/>
    </source>
</evidence>
<feature type="transmembrane region" description="Helical" evidence="6">
    <location>
        <begin position="55"/>
        <end position="76"/>
    </location>
</feature>
<dbReference type="PANTHER" id="PTHR32322:SF2">
    <property type="entry name" value="EAMA DOMAIN-CONTAINING PROTEIN"/>
    <property type="match status" value="1"/>
</dbReference>
<evidence type="ECO:0000313" key="8">
    <source>
        <dbReference type="EMBL" id="TRW15310.1"/>
    </source>
</evidence>
<keyword evidence="5 6" id="KW-0472">Membrane</keyword>